<dbReference type="InterPro" id="IPR002893">
    <property type="entry name" value="Znf_MYND"/>
</dbReference>
<dbReference type="InterPro" id="IPR001214">
    <property type="entry name" value="SET_dom"/>
</dbReference>
<protein>
    <recommendedName>
        <fullName evidence="8">Protein-lysine N-methyltransferase SMYD4</fullName>
    </recommendedName>
    <alternativeName>
        <fullName evidence="9">SET and MYND domain-containing protein 4</fullName>
    </alternativeName>
</protein>
<evidence type="ECO:0000256" key="9">
    <source>
        <dbReference type="ARBA" id="ARBA00093680"/>
    </source>
</evidence>
<feature type="domain" description="SET" evidence="11">
    <location>
        <begin position="234"/>
        <end position="561"/>
    </location>
</feature>
<dbReference type="Gene3D" id="2.170.270.10">
    <property type="entry name" value="SET domain"/>
    <property type="match status" value="1"/>
</dbReference>
<dbReference type="GO" id="GO:0005737">
    <property type="term" value="C:cytoplasm"/>
    <property type="evidence" value="ECO:0007669"/>
    <property type="project" value="TreeGrafter"/>
</dbReference>
<dbReference type="CDD" id="cd10536">
    <property type="entry name" value="SET_SMYD4"/>
    <property type="match status" value="1"/>
</dbReference>
<dbReference type="GO" id="GO:0042826">
    <property type="term" value="F:histone deacetylase binding"/>
    <property type="evidence" value="ECO:0007669"/>
    <property type="project" value="TreeGrafter"/>
</dbReference>
<dbReference type="SUPFAM" id="SSF48452">
    <property type="entry name" value="TPR-like"/>
    <property type="match status" value="1"/>
</dbReference>
<dbReference type="GO" id="GO:0008270">
    <property type="term" value="F:zinc ion binding"/>
    <property type="evidence" value="ECO:0007669"/>
    <property type="project" value="UniProtKB-KW"/>
</dbReference>
<evidence type="ECO:0000256" key="10">
    <source>
        <dbReference type="PROSITE-ProRule" id="PRU00134"/>
    </source>
</evidence>
<accession>A0A482WJY5</accession>
<dbReference type="Pfam" id="PF01753">
    <property type="entry name" value="zf-MYND"/>
    <property type="match status" value="1"/>
</dbReference>
<dbReference type="GO" id="GO:0005634">
    <property type="term" value="C:nucleus"/>
    <property type="evidence" value="ECO:0007669"/>
    <property type="project" value="TreeGrafter"/>
</dbReference>
<name>A0A482WJY5_LAOST</name>
<evidence type="ECO:0000313" key="13">
    <source>
        <dbReference type="EMBL" id="RZF33546.1"/>
    </source>
</evidence>
<feature type="domain" description="MYND-type" evidence="12">
    <location>
        <begin position="279"/>
        <end position="318"/>
    </location>
</feature>
<dbReference type="OrthoDB" id="5945798at2759"/>
<keyword evidence="5 10" id="KW-0863">Zinc-finger</keyword>
<dbReference type="InterPro" id="IPR044421">
    <property type="entry name" value="SMYD4_SET"/>
</dbReference>
<proteinExistence type="predicted"/>
<keyword evidence="2" id="KW-0808">Transferase</keyword>
<dbReference type="PROSITE" id="PS01360">
    <property type="entry name" value="ZF_MYND_1"/>
    <property type="match status" value="1"/>
</dbReference>
<evidence type="ECO:0000256" key="7">
    <source>
        <dbReference type="ARBA" id="ARBA00093423"/>
    </source>
</evidence>
<dbReference type="GO" id="GO:0008276">
    <property type="term" value="F:protein methyltransferase activity"/>
    <property type="evidence" value="ECO:0007669"/>
    <property type="project" value="UniProtKB-ARBA"/>
</dbReference>
<dbReference type="PROSITE" id="PS50280">
    <property type="entry name" value="SET"/>
    <property type="match status" value="1"/>
</dbReference>
<keyword evidence="1" id="KW-0489">Methyltransferase</keyword>
<evidence type="ECO:0000256" key="4">
    <source>
        <dbReference type="ARBA" id="ARBA00022723"/>
    </source>
</evidence>
<evidence type="ECO:0000256" key="5">
    <source>
        <dbReference type="ARBA" id="ARBA00022771"/>
    </source>
</evidence>
<keyword evidence="4" id="KW-0479">Metal-binding</keyword>
<keyword evidence="14" id="KW-1185">Reference proteome</keyword>
<dbReference type="SUPFAM" id="SSF82199">
    <property type="entry name" value="SET domain"/>
    <property type="match status" value="1"/>
</dbReference>
<dbReference type="GO" id="GO:0008170">
    <property type="term" value="F:N-methyltransferase activity"/>
    <property type="evidence" value="ECO:0007669"/>
    <property type="project" value="UniProtKB-ARBA"/>
</dbReference>
<dbReference type="Gene3D" id="1.25.40.10">
    <property type="entry name" value="Tetratricopeptide repeat domain"/>
    <property type="match status" value="1"/>
</dbReference>
<dbReference type="SUPFAM" id="SSF144232">
    <property type="entry name" value="HIT/MYND zinc finger-like"/>
    <property type="match status" value="1"/>
</dbReference>
<evidence type="ECO:0000256" key="3">
    <source>
        <dbReference type="ARBA" id="ARBA00022691"/>
    </source>
</evidence>
<evidence type="ECO:0000256" key="8">
    <source>
        <dbReference type="ARBA" id="ARBA00093635"/>
    </source>
</evidence>
<gene>
    <name evidence="13" type="ORF">LSTR_LSTR008192</name>
</gene>
<comment type="caution">
    <text evidence="13">The sequence shown here is derived from an EMBL/GenBank/DDBJ whole genome shotgun (WGS) entry which is preliminary data.</text>
</comment>
<evidence type="ECO:0000259" key="11">
    <source>
        <dbReference type="PROSITE" id="PS50280"/>
    </source>
</evidence>
<keyword evidence="3" id="KW-0949">S-adenosyl-L-methionine</keyword>
<dbReference type="InterPro" id="IPR011990">
    <property type="entry name" value="TPR-like_helical_dom_sf"/>
</dbReference>
<dbReference type="GO" id="GO:0032259">
    <property type="term" value="P:methylation"/>
    <property type="evidence" value="ECO:0007669"/>
    <property type="project" value="UniProtKB-KW"/>
</dbReference>
<evidence type="ECO:0000313" key="14">
    <source>
        <dbReference type="Proteomes" id="UP000291343"/>
    </source>
</evidence>
<keyword evidence="6" id="KW-0862">Zinc</keyword>
<evidence type="ECO:0000256" key="6">
    <source>
        <dbReference type="ARBA" id="ARBA00022833"/>
    </source>
</evidence>
<evidence type="ECO:0000259" key="12">
    <source>
        <dbReference type="PROSITE" id="PS50865"/>
    </source>
</evidence>
<dbReference type="SMR" id="A0A482WJY5"/>
<evidence type="ECO:0000256" key="1">
    <source>
        <dbReference type="ARBA" id="ARBA00022603"/>
    </source>
</evidence>
<dbReference type="PANTHER" id="PTHR46165:SF6">
    <property type="entry name" value="SET AND MYND DOMAIN-CONTAINING PROTEIN 4-LIKE PROTEIN"/>
    <property type="match status" value="1"/>
</dbReference>
<dbReference type="AlphaFoldDB" id="A0A482WJY5"/>
<dbReference type="Pfam" id="PF00856">
    <property type="entry name" value="SET"/>
    <property type="match status" value="1"/>
</dbReference>
<dbReference type="PROSITE" id="PS50865">
    <property type="entry name" value="ZF_MYND_2"/>
    <property type="match status" value="1"/>
</dbReference>
<reference evidence="13 14" key="1">
    <citation type="journal article" date="2017" name="Gigascience">
        <title>Genome sequence of the small brown planthopper, Laodelphax striatellus.</title>
        <authorList>
            <person name="Zhu J."/>
            <person name="Jiang F."/>
            <person name="Wang X."/>
            <person name="Yang P."/>
            <person name="Bao Y."/>
            <person name="Zhao W."/>
            <person name="Wang W."/>
            <person name="Lu H."/>
            <person name="Wang Q."/>
            <person name="Cui N."/>
            <person name="Li J."/>
            <person name="Chen X."/>
            <person name="Luo L."/>
            <person name="Yu J."/>
            <person name="Kang L."/>
            <person name="Cui F."/>
        </authorList>
    </citation>
    <scope>NUCLEOTIDE SEQUENCE [LARGE SCALE GENOMIC DNA]</scope>
    <source>
        <strain evidence="13">Lst14</strain>
    </source>
</reference>
<evidence type="ECO:0000256" key="2">
    <source>
        <dbReference type="ARBA" id="ARBA00022679"/>
    </source>
</evidence>
<dbReference type="STRING" id="195883.A0A482WJY5"/>
<comment type="function">
    <text evidence="7">Protein-lysine N-methyltransferase. Monomethylates PRMT5, modulating its transcriptional activity. May also act as a histone methyltransferase. Plays a critical role in cardiac development. Acts as a key epigenetic regulator of gene expression during cardiac development via its dual activities as a methyltransferase and negative regulator of HDAC1.</text>
</comment>
<dbReference type="InterPro" id="IPR052097">
    <property type="entry name" value="SET-MYND_domain_protein"/>
</dbReference>
<dbReference type="PANTHER" id="PTHR46165">
    <property type="entry name" value="SET AND MYND DOMAIN-CONTAINING PROTEIN 4"/>
    <property type="match status" value="1"/>
</dbReference>
<dbReference type="Proteomes" id="UP000291343">
    <property type="component" value="Unassembled WGS sequence"/>
</dbReference>
<sequence length="680" mass="77124">MDSINSIHDSIVKNLRNENRIVTVSKLFTEFETDIDRYELGSLLLDEFDISPEVDEPCVKSACESEKLRNEGNSAFLKRQDLNAIQCYTSSAGYAPNESKELALSYANRSAVTFALKQFYDCLKDIDRALDGHYPDNLRYKLYERKGKCLKYLGDKVSAKENYKKSLEWVAKSNLSKEKQTSFNSSLNSALSDLELTDNVDKDCENSDVVRTGHQSDKLELSFPPNDEILCACDALKIEYSEEFGRHVVGTKDILPGQILAIERPFASILLPSAYKEYCFHCLKRCHSLLPCTGCTKVFFCSASCRELSWSQYHCIDCSLLERLYNFGCSNLEILSVRTLILAARVDKFSDVIKLIDGLTANNEGDPCKIGYNDQGKYDSEDYRTSHFLARNTELRTPADLFRRVIFAVCAIHFIDRYTDFFEINSPPAVYDDESPANGLLLMRCQAGGLLLRYMQIIPCNGHEVSEMCVTLGGAERNNNASSAPTTTNTTHNGDSNSLKRSTSYLDYACNEIGSALYPFLSLINHSCDPNVVRHSYNGDSVVLSAIQGIRKGDQILDSYSHHYALHDMKTRRSQLYQQYHFNCACIACTDNWPQFNDLPEDFIIKDNLQEEVMKSSEEFQSAYEKVLKGDFEGKLSILLDHLALLDRAVTRPCKEYNQCQEAIKMCQCLRTNHYVHSNF</sequence>
<dbReference type="InterPro" id="IPR046341">
    <property type="entry name" value="SET_dom_sf"/>
</dbReference>
<dbReference type="GO" id="GO:0008757">
    <property type="term" value="F:S-adenosylmethionine-dependent methyltransferase activity"/>
    <property type="evidence" value="ECO:0007669"/>
    <property type="project" value="UniProtKB-ARBA"/>
</dbReference>
<organism evidence="13 14">
    <name type="scientific">Laodelphax striatellus</name>
    <name type="common">Small brown planthopper</name>
    <name type="synonym">Delphax striatella</name>
    <dbReference type="NCBI Taxonomy" id="195883"/>
    <lineage>
        <taxon>Eukaryota</taxon>
        <taxon>Metazoa</taxon>
        <taxon>Ecdysozoa</taxon>
        <taxon>Arthropoda</taxon>
        <taxon>Hexapoda</taxon>
        <taxon>Insecta</taxon>
        <taxon>Pterygota</taxon>
        <taxon>Neoptera</taxon>
        <taxon>Paraneoptera</taxon>
        <taxon>Hemiptera</taxon>
        <taxon>Auchenorrhyncha</taxon>
        <taxon>Fulgoroidea</taxon>
        <taxon>Delphacidae</taxon>
        <taxon>Criomorphinae</taxon>
        <taxon>Laodelphax</taxon>
    </lineage>
</organism>
<dbReference type="EMBL" id="QKKF02033706">
    <property type="protein sequence ID" value="RZF33546.1"/>
    <property type="molecule type" value="Genomic_DNA"/>
</dbReference>
<dbReference type="InParanoid" id="A0A482WJY5"/>